<accession>A0A5B3GE79</accession>
<dbReference type="GO" id="GO:0009306">
    <property type="term" value="P:protein secretion"/>
    <property type="evidence" value="ECO:0007669"/>
    <property type="project" value="InterPro"/>
</dbReference>
<proteinExistence type="predicted"/>
<dbReference type="RefSeq" id="WP_149886805.1">
    <property type="nucleotide sequence ID" value="NZ_VVXK01000001.1"/>
</dbReference>
<gene>
    <name evidence="6" type="ORF">F2Y13_00310</name>
</gene>
<evidence type="ECO:0000256" key="1">
    <source>
        <dbReference type="ARBA" id="ARBA00004167"/>
    </source>
</evidence>
<reference evidence="6 7" key="1">
    <citation type="journal article" date="2019" name="Nat. Med.">
        <title>A library of human gut bacterial isolates paired with longitudinal multiomics data enables mechanistic microbiome research.</title>
        <authorList>
            <person name="Poyet M."/>
            <person name="Groussin M."/>
            <person name="Gibbons S.M."/>
            <person name="Avila-Pacheco J."/>
            <person name="Jiang X."/>
            <person name="Kearney S.M."/>
            <person name="Perrotta A.R."/>
            <person name="Berdy B."/>
            <person name="Zhao S."/>
            <person name="Lieberman T.D."/>
            <person name="Swanson P.K."/>
            <person name="Smith M."/>
            <person name="Roesemann S."/>
            <person name="Alexander J.E."/>
            <person name="Rich S.A."/>
            <person name="Livny J."/>
            <person name="Vlamakis H."/>
            <person name="Clish C."/>
            <person name="Bullock K."/>
            <person name="Deik A."/>
            <person name="Scott J."/>
            <person name="Pierce K.A."/>
            <person name="Xavier R.J."/>
            <person name="Alm E.J."/>
        </authorList>
    </citation>
    <scope>NUCLEOTIDE SEQUENCE [LARGE SCALE GENOMIC DNA]</scope>
    <source>
        <strain evidence="6 7">BIOML-A2</strain>
    </source>
</reference>
<name>A0A5B3GE79_9BACT</name>
<evidence type="ECO:0000313" key="7">
    <source>
        <dbReference type="Proteomes" id="UP000323567"/>
    </source>
</evidence>
<comment type="subcellular location">
    <subcellularLocation>
        <location evidence="1">Membrane</location>
        <topology evidence="1">Single-pass membrane protein</topology>
    </subcellularLocation>
</comment>
<keyword evidence="4" id="KW-0472">Membrane</keyword>
<dbReference type="InterPro" id="IPR007452">
    <property type="entry name" value="TamB_C"/>
</dbReference>
<dbReference type="EMBL" id="VVXK01000001">
    <property type="protein sequence ID" value="KAA2371948.1"/>
    <property type="molecule type" value="Genomic_DNA"/>
</dbReference>
<comment type="caution">
    <text evidence="6">The sequence shown here is derived from an EMBL/GenBank/DDBJ whole genome shotgun (WGS) entry which is preliminary data.</text>
</comment>
<keyword evidence="2" id="KW-0812">Transmembrane</keyword>
<keyword evidence="3" id="KW-1133">Transmembrane helix</keyword>
<evidence type="ECO:0000259" key="5">
    <source>
        <dbReference type="Pfam" id="PF04357"/>
    </source>
</evidence>
<dbReference type="GO" id="GO:0005886">
    <property type="term" value="C:plasma membrane"/>
    <property type="evidence" value="ECO:0007669"/>
    <property type="project" value="InterPro"/>
</dbReference>
<dbReference type="Proteomes" id="UP000323567">
    <property type="component" value="Unassembled WGS sequence"/>
</dbReference>
<protein>
    <submittedName>
        <fullName evidence="6">Translocation/assembly module TamB</fullName>
    </submittedName>
</protein>
<evidence type="ECO:0000313" key="6">
    <source>
        <dbReference type="EMBL" id="KAA2371948.1"/>
    </source>
</evidence>
<organism evidence="6 7">
    <name type="scientific">Alistipes shahii</name>
    <dbReference type="NCBI Taxonomy" id="328814"/>
    <lineage>
        <taxon>Bacteria</taxon>
        <taxon>Pseudomonadati</taxon>
        <taxon>Bacteroidota</taxon>
        <taxon>Bacteroidia</taxon>
        <taxon>Bacteroidales</taxon>
        <taxon>Rikenellaceae</taxon>
        <taxon>Alistipes</taxon>
    </lineage>
</organism>
<sequence length="1561" mass="168072">MLKKILKHTLRTLLVILLVLLLVPALLYVPAVQDLARRRAVAYASRTLGMEVSVERIRLAFPLRLTVDNTLLADRTDTLLRCGRLSLDAALWPLIRKEVAIRSFALERVAAHYKDTLAGMDLRLAAGELSLEAVRADLSANTAGISRLVLADADIRLNLTKAAPAEKKESAAALPWTVGLDRIAVSSLAFGMRTSPAVSELSVRLADGSVDTCRVLLDSQQVSVKSVLLDRGAYSYLTGPTEAESGTSAGTTEASAPWTVRVGRVALTGNSVEYGRLGHRPAAGFDPAFIALAPLDLTIDSVYNRGADIALQIRRTAFTERCGLSVRDLTGRFGMDASGIVLSGLDLQTAFSRIRAELTAGAGILKLEPASPLDAVLSANLNTKDLKYLSPEAVPPVLDDRTVRLSFSAAGTLGDIGKTQLEISSPGHLDLKADAAAKNLLDANRMEASTRFEGDFRDLAFLKALLPDTALRRRGAIPALIRLRGSAGADRGTFSTASTLSADGGELSVKGRFNPREQSYDAAIRADSFPLNSFLPADSLGIVDLALQARGTGFDPLLPRTRTSLRAQIGRAEFGGRDFGGIELDAELDSQRLSGRISDRDEALRLLLSVSGTLTEREQRIGLSGSVFGFDLAALGVSPEPIGGSFALDASASAAGKGAYAARIALDSIEIRNKHRTDRIRPTSVSLHTDSAATRAEAASGDLSLTFSTPQSADSLIAALTRSARTLAGQIDAQSIDMEQLKPALPDFALRVSAGPDNILNSLLKSRKIAFDALNAEGANCDSLPVSIRLRTEGLAYGNVVLDTVTADIRQNGKRLEYALGLANAPENLDNIARAGLYGHLVRNTGQANLYQRNRAGREGFRFGLDVTWTDSLVRASVTPPDPLFGFEPWTVNRGNYLAYRFDKRVEADLDMTHGDQRFAIRTTPGGGDDDDIRLDIAGLNVGPALELFPSAPPVDGVLGANLTLNLAADSLSLRGGVSVAELTYDKQRFGSVDLGLFYKQDRGHLADARLTLDGAEVLTVQGDCREGRESPLDLTMTVPGFPLQRTNVFLPADLLRLSGSLQARVHAGGTPERPKLDGGVRFAGTDVRVPMIGTSFGLSADTIRIAGSRILFDDYAVYAPNKSALTVGGEVSLADFGRMTADLALRASDFQFVDVARKAGTAVYGKAYLDLGATAKGPVDELVVRGNVALLGGTDINYVMQDSPMDVKERPQNVVTFVSFSELDTQTPDDTPQEVRIGGMDVLINVDINNDVQAAVDLSADGSNRIDLRGGGNLTYTMNPLGDVRLSGKYVLSGGSVRYNPPVISQKIFKITPDSYVEWIGDIADPAFNITAVETVRANVSSDGQDSRPVNFDISINIRNSLNDLAISFGLAAPEDLAMQNQLNSLTAEQRANQAMNLLIYNTYTGPRTTAKVSSENPLNTFIQKELNQWAQNNLKGVDLSFGIDSHGEDDPNGQRTDYSYRLSKNLFNNRVRAVIGGKFSTDADPSQNLKENLIDDISLEYMLTKRDNMYLKVFRHTGYESILEGEITETGVGFVIRKKLSRLGDLFKPMRPKTKKPRK</sequence>
<dbReference type="PANTHER" id="PTHR36985">
    <property type="entry name" value="TRANSLOCATION AND ASSEMBLY MODULE SUBUNIT TAMB"/>
    <property type="match status" value="1"/>
</dbReference>
<dbReference type="PANTHER" id="PTHR36985:SF1">
    <property type="entry name" value="TRANSLOCATION AND ASSEMBLY MODULE SUBUNIT TAMB"/>
    <property type="match status" value="1"/>
</dbReference>
<evidence type="ECO:0000256" key="2">
    <source>
        <dbReference type="ARBA" id="ARBA00022692"/>
    </source>
</evidence>
<evidence type="ECO:0000256" key="3">
    <source>
        <dbReference type="ARBA" id="ARBA00022989"/>
    </source>
</evidence>
<dbReference type="Pfam" id="PF04357">
    <property type="entry name" value="TamB"/>
    <property type="match status" value="1"/>
</dbReference>
<evidence type="ECO:0000256" key="4">
    <source>
        <dbReference type="ARBA" id="ARBA00023136"/>
    </source>
</evidence>
<feature type="domain" description="Translocation and assembly module TamB C-terminal" evidence="5">
    <location>
        <begin position="1121"/>
        <end position="1518"/>
    </location>
</feature>